<organism evidence="2 3">
    <name type="scientific">Plectus sambesii</name>
    <dbReference type="NCBI Taxonomy" id="2011161"/>
    <lineage>
        <taxon>Eukaryota</taxon>
        <taxon>Metazoa</taxon>
        <taxon>Ecdysozoa</taxon>
        <taxon>Nematoda</taxon>
        <taxon>Chromadorea</taxon>
        <taxon>Plectida</taxon>
        <taxon>Plectina</taxon>
        <taxon>Plectoidea</taxon>
        <taxon>Plectidae</taxon>
        <taxon>Plectus</taxon>
    </lineage>
</organism>
<dbReference type="WBParaSite" id="PSAMB.scaffold502size49157.g6566.t1">
    <property type="protein sequence ID" value="PSAMB.scaffold502size49157.g6566.t1"/>
    <property type="gene ID" value="PSAMB.scaffold502size49157.g6566"/>
</dbReference>
<proteinExistence type="predicted"/>
<dbReference type="AlphaFoldDB" id="A0A914WRR8"/>
<reference evidence="3" key="1">
    <citation type="submission" date="2022-11" db="UniProtKB">
        <authorList>
            <consortium name="WormBaseParasite"/>
        </authorList>
    </citation>
    <scope>IDENTIFICATION</scope>
</reference>
<feature type="region of interest" description="Disordered" evidence="1">
    <location>
        <begin position="83"/>
        <end position="104"/>
    </location>
</feature>
<keyword evidence="2" id="KW-1185">Reference proteome</keyword>
<evidence type="ECO:0000313" key="2">
    <source>
        <dbReference type="Proteomes" id="UP000887566"/>
    </source>
</evidence>
<name>A0A914WRR8_9BILA</name>
<dbReference type="Proteomes" id="UP000887566">
    <property type="component" value="Unplaced"/>
</dbReference>
<sequence length="104" mass="11406">MGRIMARHRAIVQFKVKGTKKKLQKQFKKASKDAAAARMDDDSISKLSPAKTTPSMLSIQPISKKKQRKLEKIARRAQRGAAVAAAAGQSEKNDSVKDVAMDVQ</sequence>
<evidence type="ECO:0000313" key="3">
    <source>
        <dbReference type="WBParaSite" id="PSAMB.scaffold502size49157.g6566.t1"/>
    </source>
</evidence>
<accession>A0A914WRR8</accession>
<evidence type="ECO:0000256" key="1">
    <source>
        <dbReference type="SAM" id="MobiDB-lite"/>
    </source>
</evidence>
<feature type="compositionally biased region" description="Basic and acidic residues" evidence="1">
    <location>
        <begin position="91"/>
        <end position="104"/>
    </location>
</feature>
<protein>
    <submittedName>
        <fullName evidence="3">Uncharacterized protein</fullName>
    </submittedName>
</protein>